<dbReference type="EMBL" id="CM042881">
    <property type="protein sequence ID" value="KAI4384964.1"/>
    <property type="molecule type" value="Genomic_DNA"/>
</dbReference>
<dbReference type="Proteomes" id="UP001057402">
    <property type="component" value="Chromosome 2"/>
</dbReference>
<comment type="caution">
    <text evidence="1">The sequence shown here is derived from an EMBL/GenBank/DDBJ whole genome shotgun (WGS) entry which is preliminary data.</text>
</comment>
<proteinExistence type="predicted"/>
<name>A0ACB9S552_9MYRT</name>
<evidence type="ECO:0000313" key="2">
    <source>
        <dbReference type="Proteomes" id="UP001057402"/>
    </source>
</evidence>
<evidence type="ECO:0000313" key="1">
    <source>
        <dbReference type="EMBL" id="KAI4384964.1"/>
    </source>
</evidence>
<gene>
    <name evidence="1" type="ORF">MLD38_003045</name>
</gene>
<sequence>MKNASKSTHMTCSTSSRHEGHPKDLIYVECDIEVSERGTQPHLAARLGRDRLCALGPGQREPRRGRYGFLQESLLAAGTLCPPPDGASEPILLGMRMWRRKKRTRRPGGNQEANGRRNTRIAAEHSEKGLAKSSFEIG</sequence>
<accession>A0ACB9S552</accession>
<protein>
    <submittedName>
        <fullName evidence="1">Uncharacterized protein</fullName>
    </submittedName>
</protein>
<organism evidence="1 2">
    <name type="scientific">Melastoma candidum</name>
    <dbReference type="NCBI Taxonomy" id="119954"/>
    <lineage>
        <taxon>Eukaryota</taxon>
        <taxon>Viridiplantae</taxon>
        <taxon>Streptophyta</taxon>
        <taxon>Embryophyta</taxon>
        <taxon>Tracheophyta</taxon>
        <taxon>Spermatophyta</taxon>
        <taxon>Magnoliopsida</taxon>
        <taxon>eudicotyledons</taxon>
        <taxon>Gunneridae</taxon>
        <taxon>Pentapetalae</taxon>
        <taxon>rosids</taxon>
        <taxon>malvids</taxon>
        <taxon>Myrtales</taxon>
        <taxon>Melastomataceae</taxon>
        <taxon>Melastomatoideae</taxon>
        <taxon>Melastomateae</taxon>
        <taxon>Melastoma</taxon>
    </lineage>
</organism>
<reference evidence="2" key="1">
    <citation type="journal article" date="2023" name="Front. Plant Sci.">
        <title>Chromosomal-level genome assembly of Melastoma candidum provides insights into trichome evolution.</title>
        <authorList>
            <person name="Zhong Y."/>
            <person name="Wu W."/>
            <person name="Sun C."/>
            <person name="Zou P."/>
            <person name="Liu Y."/>
            <person name="Dai S."/>
            <person name="Zhou R."/>
        </authorList>
    </citation>
    <scope>NUCLEOTIDE SEQUENCE [LARGE SCALE GENOMIC DNA]</scope>
</reference>
<keyword evidence="2" id="KW-1185">Reference proteome</keyword>